<evidence type="ECO:0000256" key="3">
    <source>
        <dbReference type="PROSITE-ProRule" id="PRU00221"/>
    </source>
</evidence>
<sequence>MASGSDDAKVKLWSLLSDRSVGSIDAKVNVCCVYFSPTSRHSLVFGSADHCVHLYDLRNTSKAVNVFRGHRKAVSYVKYCNENEVVSASTDSNLRLWDVNTGKCIRTMKGHQNEKNFVGLATDGSHIVCGRQIIFACWFTPFPEPPLDFGTPEFKQIGSENNQLYVYYKGLSDPLMCYDFGRAEAERTPFATLESTSDFVSAVCWKKVTFISYWYMQEIWTFFWQFFNSLRDCEV</sequence>
<dbReference type="PANTHER" id="PTHR44080">
    <property type="entry name" value="E3 UBIQUITIN-PROTEIN LIGASE COP1"/>
    <property type="match status" value="1"/>
</dbReference>
<dbReference type="PROSITE" id="PS50294">
    <property type="entry name" value="WD_REPEATS_REGION"/>
    <property type="match status" value="1"/>
</dbReference>
<evidence type="ECO:0000256" key="1">
    <source>
        <dbReference type="ARBA" id="ARBA00022574"/>
    </source>
</evidence>
<dbReference type="InterPro" id="IPR015943">
    <property type="entry name" value="WD40/YVTN_repeat-like_dom_sf"/>
</dbReference>
<dbReference type="PROSITE" id="PS50082">
    <property type="entry name" value="WD_REPEATS_2"/>
    <property type="match status" value="2"/>
</dbReference>
<keyword evidence="4" id="KW-1185">Reference proteome</keyword>
<evidence type="ECO:0000256" key="2">
    <source>
        <dbReference type="ARBA" id="ARBA00022737"/>
    </source>
</evidence>
<reference evidence="5" key="1">
    <citation type="submission" date="2017-02" db="UniProtKB">
        <authorList>
            <consortium name="WormBaseParasite"/>
        </authorList>
    </citation>
    <scope>IDENTIFICATION</scope>
</reference>
<organism evidence="4 5">
    <name type="scientific">Ascaris lumbricoides</name>
    <name type="common">Giant roundworm</name>
    <dbReference type="NCBI Taxonomy" id="6252"/>
    <lineage>
        <taxon>Eukaryota</taxon>
        <taxon>Metazoa</taxon>
        <taxon>Ecdysozoa</taxon>
        <taxon>Nematoda</taxon>
        <taxon>Chromadorea</taxon>
        <taxon>Rhabditida</taxon>
        <taxon>Spirurina</taxon>
        <taxon>Ascaridomorpha</taxon>
        <taxon>Ascaridoidea</taxon>
        <taxon>Ascarididae</taxon>
        <taxon>Ascaris</taxon>
    </lineage>
</organism>
<dbReference type="SUPFAM" id="SSF50978">
    <property type="entry name" value="WD40 repeat-like"/>
    <property type="match status" value="1"/>
</dbReference>
<evidence type="ECO:0000313" key="5">
    <source>
        <dbReference type="WBParaSite" id="ALUE_0001842901-mRNA-1"/>
    </source>
</evidence>
<dbReference type="PRINTS" id="PR00320">
    <property type="entry name" value="GPROTEINBRPT"/>
</dbReference>
<feature type="repeat" description="WD" evidence="3">
    <location>
        <begin position="67"/>
        <end position="107"/>
    </location>
</feature>
<dbReference type="WBParaSite" id="ALUE_0001842901-mRNA-1">
    <property type="protein sequence ID" value="ALUE_0001842901-mRNA-1"/>
    <property type="gene ID" value="ALUE_0001842901"/>
</dbReference>
<proteinExistence type="predicted"/>
<dbReference type="Pfam" id="PF00400">
    <property type="entry name" value="WD40"/>
    <property type="match status" value="2"/>
</dbReference>
<dbReference type="GO" id="GO:0061630">
    <property type="term" value="F:ubiquitin protein ligase activity"/>
    <property type="evidence" value="ECO:0007669"/>
    <property type="project" value="InterPro"/>
</dbReference>
<accession>A0A0M3IIP0</accession>
<keyword evidence="1 3" id="KW-0853">WD repeat</keyword>
<dbReference type="InterPro" id="IPR001680">
    <property type="entry name" value="WD40_rpt"/>
</dbReference>
<evidence type="ECO:0000313" key="4">
    <source>
        <dbReference type="Proteomes" id="UP000036681"/>
    </source>
</evidence>
<feature type="repeat" description="WD" evidence="3">
    <location>
        <begin position="1"/>
        <end position="23"/>
    </location>
</feature>
<keyword evidence="2" id="KW-0677">Repeat</keyword>
<dbReference type="PROSITE" id="PS00678">
    <property type="entry name" value="WD_REPEATS_1"/>
    <property type="match status" value="1"/>
</dbReference>
<dbReference type="Gene3D" id="2.130.10.10">
    <property type="entry name" value="YVTN repeat-like/Quinoprotein amine dehydrogenase"/>
    <property type="match status" value="2"/>
</dbReference>
<dbReference type="InterPro" id="IPR020472">
    <property type="entry name" value="WD40_PAC1"/>
</dbReference>
<dbReference type="InterPro" id="IPR019775">
    <property type="entry name" value="WD40_repeat_CS"/>
</dbReference>
<dbReference type="Proteomes" id="UP000036681">
    <property type="component" value="Unplaced"/>
</dbReference>
<dbReference type="InterPro" id="IPR042755">
    <property type="entry name" value="COP1"/>
</dbReference>
<dbReference type="SMART" id="SM00320">
    <property type="entry name" value="WD40"/>
    <property type="match status" value="3"/>
</dbReference>
<dbReference type="AlphaFoldDB" id="A0A0M3IIP0"/>
<dbReference type="InterPro" id="IPR036322">
    <property type="entry name" value="WD40_repeat_dom_sf"/>
</dbReference>
<name>A0A0M3IIP0_ASCLU</name>
<protein>
    <submittedName>
        <fullName evidence="5">WD_REPEATS_REGION domain-containing protein</fullName>
    </submittedName>
</protein>
<dbReference type="PANTHER" id="PTHR44080:SF1">
    <property type="entry name" value="E3 UBIQUITIN-PROTEIN LIGASE COP1"/>
    <property type="match status" value="1"/>
</dbReference>